<dbReference type="EMBL" id="BBLT01000006">
    <property type="protein sequence ID" value="GAL85899.1"/>
    <property type="molecule type" value="Genomic_DNA"/>
</dbReference>
<dbReference type="Proteomes" id="UP000030185">
    <property type="component" value="Unassembled WGS sequence"/>
</dbReference>
<dbReference type="Pfam" id="PF00072">
    <property type="entry name" value="Response_reg"/>
    <property type="match status" value="1"/>
</dbReference>
<dbReference type="SMART" id="SM00448">
    <property type="entry name" value="REC"/>
    <property type="match status" value="1"/>
</dbReference>
<protein>
    <submittedName>
        <fullName evidence="3">Response regulator containing a CheY-like receiver domain and an HTH DNA-binding domain</fullName>
    </submittedName>
</protein>
<dbReference type="GO" id="GO:0003677">
    <property type="term" value="F:DNA binding"/>
    <property type="evidence" value="ECO:0007669"/>
    <property type="project" value="UniProtKB-KW"/>
</dbReference>
<accession>A0A098LHH9</accession>
<dbReference type="eggNOG" id="COG0784">
    <property type="taxonomic scope" value="Bacteria"/>
</dbReference>
<name>A0A098LHH9_9BACT</name>
<dbReference type="InterPro" id="IPR001789">
    <property type="entry name" value="Sig_transdc_resp-reg_receiver"/>
</dbReference>
<evidence type="ECO:0000256" key="1">
    <source>
        <dbReference type="PROSITE-ProRule" id="PRU00169"/>
    </source>
</evidence>
<evidence type="ECO:0000259" key="2">
    <source>
        <dbReference type="PROSITE" id="PS50110"/>
    </source>
</evidence>
<organism evidence="3 4">
    <name type="scientific">Sporocytophaga myxococcoides</name>
    <dbReference type="NCBI Taxonomy" id="153721"/>
    <lineage>
        <taxon>Bacteria</taxon>
        <taxon>Pseudomonadati</taxon>
        <taxon>Bacteroidota</taxon>
        <taxon>Cytophagia</taxon>
        <taxon>Cytophagales</taxon>
        <taxon>Cytophagaceae</taxon>
        <taxon>Sporocytophaga</taxon>
    </lineage>
</organism>
<feature type="domain" description="Response regulatory" evidence="2">
    <location>
        <begin position="5"/>
        <end position="127"/>
    </location>
</feature>
<keyword evidence="4" id="KW-1185">Reference proteome</keyword>
<dbReference type="PANTHER" id="PTHR44520:SF2">
    <property type="entry name" value="RESPONSE REGULATOR RCP1"/>
    <property type="match status" value="1"/>
</dbReference>
<comment type="caution">
    <text evidence="3">The sequence shown here is derived from an EMBL/GenBank/DDBJ whole genome shotgun (WGS) entry which is preliminary data.</text>
</comment>
<dbReference type="RefSeq" id="WP_045464957.1">
    <property type="nucleotide sequence ID" value="NZ_BBLT01000006.1"/>
</dbReference>
<dbReference type="InterPro" id="IPR052893">
    <property type="entry name" value="TCS_response_regulator"/>
</dbReference>
<dbReference type="SUPFAM" id="SSF52172">
    <property type="entry name" value="CheY-like"/>
    <property type="match status" value="1"/>
</dbReference>
<dbReference type="STRING" id="153721.MYP_3128"/>
<reference evidence="3 4" key="1">
    <citation type="submission" date="2014-09" db="EMBL/GenBank/DDBJ databases">
        <title>Sporocytophaga myxococcoides PG-01 genome sequencing.</title>
        <authorList>
            <person name="Liu L."/>
            <person name="Gao P.J."/>
            <person name="Chen G.J."/>
            <person name="Wang L.S."/>
        </authorList>
    </citation>
    <scope>NUCLEOTIDE SEQUENCE [LARGE SCALE GENOMIC DNA]</scope>
    <source>
        <strain evidence="3 4">PG-01</strain>
    </source>
</reference>
<evidence type="ECO:0000313" key="4">
    <source>
        <dbReference type="Proteomes" id="UP000030185"/>
    </source>
</evidence>
<evidence type="ECO:0000313" key="3">
    <source>
        <dbReference type="EMBL" id="GAL85899.1"/>
    </source>
</evidence>
<dbReference type="GO" id="GO:0000160">
    <property type="term" value="P:phosphorelay signal transduction system"/>
    <property type="evidence" value="ECO:0007669"/>
    <property type="project" value="InterPro"/>
</dbReference>
<dbReference type="AlphaFoldDB" id="A0A098LHH9"/>
<proteinExistence type="predicted"/>
<keyword evidence="1" id="KW-0597">Phosphoprotein</keyword>
<dbReference type="InterPro" id="IPR011006">
    <property type="entry name" value="CheY-like_superfamily"/>
</dbReference>
<dbReference type="Gene3D" id="3.40.50.2300">
    <property type="match status" value="1"/>
</dbReference>
<dbReference type="PANTHER" id="PTHR44520">
    <property type="entry name" value="RESPONSE REGULATOR RCP1-RELATED"/>
    <property type="match status" value="1"/>
</dbReference>
<dbReference type="OrthoDB" id="7631574at2"/>
<feature type="modified residue" description="4-aspartylphosphate" evidence="1">
    <location>
        <position position="60"/>
    </location>
</feature>
<keyword evidence="3" id="KW-0238">DNA-binding</keyword>
<dbReference type="PROSITE" id="PS50110">
    <property type="entry name" value="RESPONSE_REGULATORY"/>
    <property type="match status" value="1"/>
</dbReference>
<sequence>MAAKSILYIEDDELDVICFERALLKFNIPIVFYTAYNGIEAFELLEGKNKISIPDIIVLDLSMPKMNGFEFLKRMRKNSKYDLVRIFIMTTSNDDKDRIEAEYFNIDGYIIKPLNFNENTKRNSSMDNFMHFQINKMLGKDISRLQD</sequence>
<gene>
    <name evidence="3" type="ORF">MYP_3128</name>
</gene>